<dbReference type="InterPro" id="IPR011047">
    <property type="entry name" value="Quinoprotein_ADH-like_sf"/>
</dbReference>
<feature type="region of interest" description="Disordered" evidence="4">
    <location>
        <begin position="393"/>
        <end position="413"/>
    </location>
</feature>
<dbReference type="InterPro" id="IPR017511">
    <property type="entry name" value="PQQ_mDH"/>
</dbReference>
<comment type="similarity">
    <text evidence="2">Belongs to the bacterial PQQ dehydrogenase family.</text>
</comment>
<dbReference type="SMART" id="SM00564">
    <property type="entry name" value="PQQ"/>
    <property type="match status" value="5"/>
</dbReference>
<dbReference type="Gene3D" id="2.140.10.10">
    <property type="entry name" value="Quinoprotein alcohol dehydrogenase-like superfamily"/>
    <property type="match status" value="2"/>
</dbReference>
<organism evidence="7 8">
    <name type="scientific">Candidatus Litorirhabdus singularis</name>
    <dbReference type="NCBI Taxonomy" id="2518993"/>
    <lineage>
        <taxon>Bacteria</taxon>
        <taxon>Pseudomonadati</taxon>
        <taxon>Pseudomonadota</taxon>
        <taxon>Gammaproteobacteria</taxon>
        <taxon>Cellvibrionales</taxon>
        <taxon>Halieaceae</taxon>
        <taxon>Candidatus Litorirhabdus</taxon>
    </lineage>
</organism>
<name>A0ABT3TIZ9_9GAMM</name>
<dbReference type="Pfam" id="PF01011">
    <property type="entry name" value="PQQ"/>
    <property type="match status" value="1"/>
</dbReference>
<dbReference type="PANTHER" id="PTHR32303">
    <property type="entry name" value="QUINOPROTEIN ALCOHOL DEHYDROGENASE (CYTOCHROME C)"/>
    <property type="match status" value="1"/>
</dbReference>
<feature type="signal peptide" evidence="5">
    <location>
        <begin position="1"/>
        <end position="24"/>
    </location>
</feature>
<evidence type="ECO:0000259" key="6">
    <source>
        <dbReference type="Pfam" id="PF01011"/>
    </source>
</evidence>
<keyword evidence="8" id="KW-1185">Reference proteome</keyword>
<reference evidence="7" key="1">
    <citation type="submission" date="2019-02" db="EMBL/GenBank/DDBJ databases">
        <authorList>
            <person name="Li S.-H."/>
        </authorList>
    </citation>
    <scope>NUCLEOTIDE SEQUENCE</scope>
    <source>
        <strain evidence="7">IMCC14734</strain>
    </source>
</reference>
<protein>
    <submittedName>
        <fullName evidence="7">Pyrroloquinoline quinone-dependent dehydrogenase</fullName>
    </submittedName>
</protein>
<evidence type="ECO:0000256" key="5">
    <source>
        <dbReference type="SAM" id="SignalP"/>
    </source>
</evidence>
<dbReference type="PROSITE" id="PS51257">
    <property type="entry name" value="PROKAR_LIPOPROTEIN"/>
    <property type="match status" value="1"/>
</dbReference>
<feature type="chain" id="PRO_5046703876" evidence="5">
    <location>
        <begin position="25"/>
        <end position="673"/>
    </location>
</feature>
<proteinExistence type="inferred from homology"/>
<dbReference type="SUPFAM" id="SSF50998">
    <property type="entry name" value="Quinoprotein alcohol dehydrogenase-like"/>
    <property type="match status" value="1"/>
</dbReference>
<evidence type="ECO:0000313" key="7">
    <source>
        <dbReference type="EMBL" id="MCX2982302.1"/>
    </source>
</evidence>
<dbReference type="Proteomes" id="UP001143362">
    <property type="component" value="Unassembled WGS sequence"/>
</dbReference>
<comment type="cofactor">
    <cofactor evidence="1">
        <name>pyrroloquinoline quinone</name>
        <dbReference type="ChEBI" id="CHEBI:58442"/>
    </cofactor>
</comment>
<dbReference type="PANTHER" id="PTHR32303:SF4">
    <property type="entry name" value="QUINOPROTEIN GLUCOSE DEHYDROGENASE"/>
    <property type="match status" value="1"/>
</dbReference>
<keyword evidence="5" id="KW-0732">Signal</keyword>
<evidence type="ECO:0000256" key="3">
    <source>
        <dbReference type="ARBA" id="ARBA00023002"/>
    </source>
</evidence>
<evidence type="ECO:0000256" key="4">
    <source>
        <dbReference type="SAM" id="MobiDB-lite"/>
    </source>
</evidence>
<evidence type="ECO:0000313" key="8">
    <source>
        <dbReference type="Proteomes" id="UP001143362"/>
    </source>
</evidence>
<dbReference type="CDD" id="cd10280">
    <property type="entry name" value="PQQ_mGDH"/>
    <property type="match status" value="1"/>
</dbReference>
<comment type="caution">
    <text evidence="7">The sequence shown here is derived from an EMBL/GenBank/DDBJ whole genome shotgun (WGS) entry which is preliminary data.</text>
</comment>
<keyword evidence="3" id="KW-0560">Oxidoreductase</keyword>
<dbReference type="InterPro" id="IPR002372">
    <property type="entry name" value="PQQ_rpt_dom"/>
</dbReference>
<dbReference type="EMBL" id="SHNN01000003">
    <property type="protein sequence ID" value="MCX2982302.1"/>
    <property type="molecule type" value="Genomic_DNA"/>
</dbReference>
<sequence>MKTAGFTRKLQLAIAIALGLGLSACDNSPPLQMDGPTAQWPHVGGNQQGQRFSPLTQVTLENVDDLQVAWTYRTGDVSSGNERHGPTTFQATPLVVADTLYFCTPYNRVIALDANTGDEYWTFDPEPNLTGVYTPACRGVAWWPGEPAGAANASNCKARIFTTTLDARLIALDAVSGEACTDFGNRGEVSLLNNLGDVRTAEYYPTSAPLVINDLVVTGASVQDGQRVDAPPGVVRAFDARSGELRWAWEGTPPGQMPVSAAMARAGADFTRATPNVWGNMSADPERNVVYLPTGNSQPDHYGGRERGDMDYYGTSVVALDADTGKRLWHFQTVHHDIWDWDVAAQPVSFTQATANGSVAGVIAATKAGHIFLLDADSGEPLFPVEERPVPRTTVPGEFSSPTQPFPTLPKPVHPPTLTEDDIWGIYPGDRAACLELFRSYQYEGLFTPPALGKKTLAWPGIGGGINWGSVSINPTSNIMLVNSMRVPYTLELALREQVADLSGADQVGANPQEGTPYVILRGAFLSPNNTPCTAPPWGVLTAIDLNSGATLWERPLGNLEGLAPLGLGRFFNWGTPNTGGSLQTASGLAFIGATLDGYFRAFDISTGKEVWHDKLPAPAQATPMTWRSAGGRQYIAIASGGHGPLAYAALGPERLGEMLGDTLVVYALPAPD</sequence>
<dbReference type="RefSeq" id="WP_279246327.1">
    <property type="nucleotide sequence ID" value="NZ_SHNN01000003.1"/>
</dbReference>
<accession>A0ABT3TIZ9</accession>
<gene>
    <name evidence="7" type="ORF">EYC98_15675</name>
</gene>
<evidence type="ECO:0000256" key="1">
    <source>
        <dbReference type="ARBA" id="ARBA00001931"/>
    </source>
</evidence>
<feature type="compositionally biased region" description="Pro residues" evidence="4">
    <location>
        <begin position="404"/>
        <end position="413"/>
    </location>
</feature>
<evidence type="ECO:0000256" key="2">
    <source>
        <dbReference type="ARBA" id="ARBA00008156"/>
    </source>
</evidence>
<dbReference type="InterPro" id="IPR018391">
    <property type="entry name" value="PQQ_b-propeller_rpt"/>
</dbReference>
<feature type="domain" description="Pyrrolo-quinoline quinone repeat" evidence="6">
    <location>
        <begin position="40"/>
        <end position="636"/>
    </location>
</feature>